<feature type="chain" id="PRO_5035911804" description="Secreted protein" evidence="2">
    <location>
        <begin position="22"/>
        <end position="180"/>
    </location>
</feature>
<organism evidence="3 4">
    <name type="scientific">Ceratodon purpureus</name>
    <name type="common">Fire moss</name>
    <name type="synonym">Dicranum purpureum</name>
    <dbReference type="NCBI Taxonomy" id="3225"/>
    <lineage>
        <taxon>Eukaryota</taxon>
        <taxon>Viridiplantae</taxon>
        <taxon>Streptophyta</taxon>
        <taxon>Embryophyta</taxon>
        <taxon>Bryophyta</taxon>
        <taxon>Bryophytina</taxon>
        <taxon>Bryopsida</taxon>
        <taxon>Dicranidae</taxon>
        <taxon>Pseudoditrichales</taxon>
        <taxon>Ditrichaceae</taxon>
        <taxon>Ceratodon</taxon>
    </lineage>
</organism>
<evidence type="ECO:0000256" key="1">
    <source>
        <dbReference type="SAM" id="MobiDB-lite"/>
    </source>
</evidence>
<proteinExistence type="predicted"/>
<sequence>MLLLLLLLHHLLFTLLQILRGQSHQLIESPCSILSNIRSHRPLRLRGNRPQPLPLRVRQLLIRNTRSSVQIRAHKLLVQNNPTPELRQHQPRRDQQLRCRVKRDPRYHRPRCHLHQRHQRVQHPVRQPLLIILLVGALYRHDRRIQRIQQHHHGPRQGIAPHHDRPQPPHLAKPKKSTQH</sequence>
<dbReference type="AlphaFoldDB" id="A0A8T0J8G8"/>
<dbReference type="EMBL" id="CM026421">
    <property type="protein sequence ID" value="KAG0591173.1"/>
    <property type="molecule type" value="Genomic_DNA"/>
</dbReference>
<feature type="region of interest" description="Disordered" evidence="1">
    <location>
        <begin position="150"/>
        <end position="180"/>
    </location>
</feature>
<evidence type="ECO:0000256" key="2">
    <source>
        <dbReference type="SAM" id="SignalP"/>
    </source>
</evidence>
<name>A0A8T0J8G8_CERPU</name>
<gene>
    <name evidence="3" type="ORF">KC19_1G155700</name>
</gene>
<comment type="caution">
    <text evidence="3">The sequence shown here is derived from an EMBL/GenBank/DDBJ whole genome shotgun (WGS) entry which is preliminary data.</text>
</comment>
<protein>
    <recommendedName>
        <fullName evidence="5">Secreted protein</fullName>
    </recommendedName>
</protein>
<dbReference type="Proteomes" id="UP000822688">
    <property type="component" value="Chromosome 1"/>
</dbReference>
<accession>A0A8T0J8G8</accession>
<evidence type="ECO:0000313" key="3">
    <source>
        <dbReference type="EMBL" id="KAG0591173.1"/>
    </source>
</evidence>
<evidence type="ECO:0000313" key="4">
    <source>
        <dbReference type="Proteomes" id="UP000822688"/>
    </source>
</evidence>
<keyword evidence="4" id="KW-1185">Reference proteome</keyword>
<keyword evidence="2" id="KW-0732">Signal</keyword>
<reference evidence="3" key="1">
    <citation type="submission" date="2020-06" db="EMBL/GenBank/DDBJ databases">
        <title>WGS assembly of Ceratodon purpureus strain R40.</title>
        <authorList>
            <person name="Carey S.B."/>
            <person name="Jenkins J."/>
            <person name="Shu S."/>
            <person name="Lovell J.T."/>
            <person name="Sreedasyam A."/>
            <person name="Maumus F."/>
            <person name="Tiley G.P."/>
            <person name="Fernandez-Pozo N."/>
            <person name="Barry K."/>
            <person name="Chen C."/>
            <person name="Wang M."/>
            <person name="Lipzen A."/>
            <person name="Daum C."/>
            <person name="Saski C.A."/>
            <person name="Payton A.C."/>
            <person name="Mcbreen J.C."/>
            <person name="Conrad R.E."/>
            <person name="Kollar L.M."/>
            <person name="Olsson S."/>
            <person name="Huttunen S."/>
            <person name="Landis J.B."/>
            <person name="Wickett N.J."/>
            <person name="Johnson M.G."/>
            <person name="Rensing S.A."/>
            <person name="Grimwood J."/>
            <person name="Schmutz J."/>
            <person name="Mcdaniel S.F."/>
        </authorList>
    </citation>
    <scope>NUCLEOTIDE SEQUENCE</scope>
    <source>
        <strain evidence="3">R40</strain>
    </source>
</reference>
<evidence type="ECO:0008006" key="5">
    <source>
        <dbReference type="Google" id="ProtNLM"/>
    </source>
</evidence>
<feature type="signal peptide" evidence="2">
    <location>
        <begin position="1"/>
        <end position="21"/>
    </location>
</feature>